<comment type="caution">
    <text evidence="13">The sequence shown here is derived from an EMBL/GenBank/DDBJ whole genome shotgun (WGS) entry which is preliminary data.</text>
</comment>
<evidence type="ECO:0000256" key="2">
    <source>
        <dbReference type="ARBA" id="ARBA00022737"/>
    </source>
</evidence>
<comment type="subunit">
    <text evidence="7">Interacts with SMAD1, SMAD3, SMAD4, CPSF2 and CPSF3.</text>
</comment>
<dbReference type="InterPro" id="IPR000571">
    <property type="entry name" value="Znf_CCCH"/>
</dbReference>
<evidence type="ECO:0000256" key="10">
    <source>
        <dbReference type="PROSITE-ProRule" id="PRU00723"/>
    </source>
</evidence>
<dbReference type="FunFam" id="4.10.1000.10:FF:000008">
    <property type="entry name" value="zinc finger CCCH domain-containing protein 3"/>
    <property type="match status" value="1"/>
</dbReference>
<dbReference type="Gene3D" id="3.30.1370.210">
    <property type="match status" value="1"/>
</dbReference>
<feature type="domain" description="C3H1-type" evidence="12">
    <location>
        <begin position="283"/>
        <end position="310"/>
    </location>
</feature>
<keyword evidence="3 10" id="KW-0863">Zinc-finger</keyword>
<organism evidence="13 14">
    <name type="scientific">Acipenser ruthenus</name>
    <name type="common">Sterlet sturgeon</name>
    <dbReference type="NCBI Taxonomy" id="7906"/>
    <lineage>
        <taxon>Eukaryota</taxon>
        <taxon>Metazoa</taxon>
        <taxon>Chordata</taxon>
        <taxon>Craniata</taxon>
        <taxon>Vertebrata</taxon>
        <taxon>Euteleostomi</taxon>
        <taxon>Actinopterygii</taxon>
        <taxon>Chondrostei</taxon>
        <taxon>Acipenseriformes</taxon>
        <taxon>Acipenseridae</taxon>
        <taxon>Acipenser</taxon>
    </lineage>
</organism>
<keyword evidence="1 10" id="KW-0479">Metal-binding</keyword>
<protein>
    <recommendedName>
        <fullName evidence="8">Zinc finger CCCH domain-containing protein 3</fullName>
    </recommendedName>
    <alternativeName>
        <fullName evidence="9">Smad-interacting CPSF-like factor</fullName>
    </alternativeName>
</protein>
<name>A0A444U2N8_ACIRT</name>
<evidence type="ECO:0000313" key="13">
    <source>
        <dbReference type="EMBL" id="RXM29410.1"/>
    </source>
</evidence>
<dbReference type="Gene3D" id="4.10.1000.10">
    <property type="entry name" value="Zinc finger, CCCH-type"/>
    <property type="match status" value="2"/>
</dbReference>
<evidence type="ECO:0000259" key="12">
    <source>
        <dbReference type="PROSITE" id="PS50103"/>
    </source>
</evidence>
<feature type="domain" description="C3H1-type" evidence="12">
    <location>
        <begin position="200"/>
        <end position="228"/>
    </location>
</feature>
<feature type="zinc finger region" description="C3H1-type" evidence="10">
    <location>
        <begin position="283"/>
        <end position="310"/>
    </location>
</feature>
<feature type="domain" description="C3H1-type" evidence="12">
    <location>
        <begin position="232"/>
        <end position="255"/>
    </location>
</feature>
<evidence type="ECO:0000256" key="7">
    <source>
        <dbReference type="ARBA" id="ARBA00064187"/>
    </source>
</evidence>
<keyword evidence="14" id="KW-1185">Reference proteome</keyword>
<dbReference type="PANTHER" id="PTHR46156">
    <property type="entry name" value="CCCH ZINGC FINGER"/>
    <property type="match status" value="1"/>
</dbReference>
<feature type="zinc finger region" description="C3H1-type" evidence="10">
    <location>
        <begin position="256"/>
        <end position="282"/>
    </location>
</feature>
<keyword evidence="2" id="KW-0677">Repeat</keyword>
<dbReference type="AlphaFoldDB" id="A0A444U2N8"/>
<dbReference type="GO" id="GO:0005634">
    <property type="term" value="C:nucleus"/>
    <property type="evidence" value="ECO:0007669"/>
    <property type="project" value="UniProtKB-ARBA"/>
</dbReference>
<proteinExistence type="predicted"/>
<dbReference type="Pfam" id="PF00642">
    <property type="entry name" value="zf-CCCH"/>
    <property type="match status" value="1"/>
</dbReference>
<dbReference type="FunFam" id="4.10.1000.10:FF:000022">
    <property type="entry name" value="Zinc finger CCCH domain-containing protein 7"/>
    <property type="match status" value="1"/>
</dbReference>
<reference evidence="13 14" key="1">
    <citation type="submission" date="2019-01" db="EMBL/GenBank/DDBJ databases">
        <title>Draft Genome and Complete Hox-Cluster Characterization of the Sterlet Sturgeon (Acipenser ruthenus).</title>
        <authorList>
            <person name="Wei Q."/>
        </authorList>
    </citation>
    <scope>NUCLEOTIDE SEQUENCE [LARGE SCALE GENOMIC DNA]</scope>
    <source>
        <strain evidence="13">WHYD16114868_AA</strain>
        <tissue evidence="13">Blood</tissue>
    </source>
</reference>
<dbReference type="GO" id="GO:0003677">
    <property type="term" value="F:DNA binding"/>
    <property type="evidence" value="ECO:0007669"/>
    <property type="project" value="UniProtKB-KW"/>
</dbReference>
<feature type="zinc finger region" description="C3H1-type" evidence="10">
    <location>
        <begin position="232"/>
        <end position="255"/>
    </location>
</feature>
<dbReference type="Proteomes" id="UP000289886">
    <property type="component" value="Unassembled WGS sequence"/>
</dbReference>
<feature type="region of interest" description="Disordered" evidence="11">
    <location>
        <begin position="331"/>
        <end position="430"/>
    </location>
</feature>
<dbReference type="EMBL" id="SCEB01215459">
    <property type="protein sequence ID" value="RXM29410.1"/>
    <property type="molecule type" value="Genomic_DNA"/>
</dbReference>
<evidence type="ECO:0000256" key="11">
    <source>
        <dbReference type="SAM" id="MobiDB-lite"/>
    </source>
</evidence>
<keyword evidence="5" id="KW-0238">DNA-binding</keyword>
<comment type="function">
    <text evidence="6">Required for the export of polyadenylated mRNAs from the nucleus. Enhances ACVR1B-induced SMAD-dependent transcription. Binds to single-stranded DNA but not to double-stranded DNA in vitro. Involved in RNA cleavage.</text>
</comment>
<gene>
    <name evidence="13" type="ORF">EOD39_8802</name>
</gene>
<dbReference type="SUPFAM" id="SSF90229">
    <property type="entry name" value="CCCH zinc finger"/>
    <property type="match status" value="1"/>
</dbReference>
<evidence type="ECO:0000256" key="5">
    <source>
        <dbReference type="ARBA" id="ARBA00023125"/>
    </source>
</evidence>
<dbReference type="PROSITE" id="PS50103">
    <property type="entry name" value="ZF_C3H1"/>
    <property type="match status" value="4"/>
</dbReference>
<feature type="domain" description="C3H1-type" evidence="12">
    <location>
        <begin position="256"/>
        <end position="282"/>
    </location>
</feature>
<dbReference type="GO" id="GO:0008270">
    <property type="term" value="F:zinc ion binding"/>
    <property type="evidence" value="ECO:0007669"/>
    <property type="project" value="UniProtKB-KW"/>
</dbReference>
<dbReference type="PANTHER" id="PTHR46156:SF1">
    <property type="entry name" value="ZINC FINGER CCCH DOMAIN-CONTAINING PROTEIN 3"/>
    <property type="match status" value="1"/>
</dbReference>
<sequence>MSQIVWKHRQSCASQAANGEDPVLATHGGRGDPPSSLVLSYLHDGNNRRTKLRQKPTGKIETWDKHLQSPQELAASQSDLGMAGAGFETDSLSCRRSLLQSRIRHSSPGYRQPPPQQPQQQRWIGGALYRVSANKLFKTSSTSDFNAKLSPRAGKCTAVTDWPGQSLPGSLGRALTTRHIASRAVQRSLAIIRQAKLKKQQKREYCMYYNRFGKCNRGEKCPFIHDPDKVAVCTRFLRGTCKQTDGSCPFSHKVSKEKMPVCSYFLKGICNNSTCPYSHVYVSRKAEVCQDFLKGYCPLGEKCKKQHTLLCPDFAKTGSCLLGSKCKLQHRQRKRPAKAPETRGVPKRVKTEQEQEQDSCVAVVAPGSEAGKDRTVEPEPEVAGPCPRLEKLPSYISLCSSPTEGEGKAGEPTGESADNTEKRLQIKPRF</sequence>
<evidence type="ECO:0000256" key="3">
    <source>
        <dbReference type="ARBA" id="ARBA00022771"/>
    </source>
</evidence>
<evidence type="ECO:0000256" key="8">
    <source>
        <dbReference type="ARBA" id="ARBA00071600"/>
    </source>
</evidence>
<evidence type="ECO:0000313" key="14">
    <source>
        <dbReference type="Proteomes" id="UP000289886"/>
    </source>
</evidence>
<evidence type="ECO:0000256" key="9">
    <source>
        <dbReference type="ARBA" id="ARBA00079564"/>
    </source>
</evidence>
<feature type="zinc finger region" description="C3H1-type" evidence="10">
    <location>
        <begin position="200"/>
        <end position="228"/>
    </location>
</feature>
<evidence type="ECO:0000256" key="1">
    <source>
        <dbReference type="ARBA" id="ARBA00022723"/>
    </source>
</evidence>
<keyword evidence="4 10" id="KW-0862">Zinc</keyword>
<accession>A0A444U2N8</accession>
<dbReference type="InterPro" id="IPR036855">
    <property type="entry name" value="Znf_CCCH_sf"/>
</dbReference>
<feature type="region of interest" description="Disordered" evidence="11">
    <location>
        <begin position="13"/>
        <end position="36"/>
    </location>
</feature>
<evidence type="ECO:0000256" key="6">
    <source>
        <dbReference type="ARBA" id="ARBA00057285"/>
    </source>
</evidence>
<evidence type="ECO:0000256" key="4">
    <source>
        <dbReference type="ARBA" id="ARBA00022833"/>
    </source>
</evidence>
<dbReference type="SMART" id="SM00356">
    <property type="entry name" value="ZnF_C3H1"/>
    <property type="match status" value="5"/>
</dbReference>